<feature type="transmembrane region" description="Helical" evidence="7">
    <location>
        <begin position="279"/>
        <end position="301"/>
    </location>
</feature>
<keyword evidence="2 7" id="KW-0813">Transport</keyword>
<feature type="transmembrane region" description="Helical" evidence="7">
    <location>
        <begin position="183"/>
        <end position="205"/>
    </location>
</feature>
<dbReference type="SUPFAM" id="SSF161098">
    <property type="entry name" value="MetI-like"/>
    <property type="match status" value="1"/>
</dbReference>
<proteinExistence type="inferred from homology"/>
<keyword evidence="10" id="KW-1185">Reference proteome</keyword>
<evidence type="ECO:0000259" key="8">
    <source>
        <dbReference type="PROSITE" id="PS50928"/>
    </source>
</evidence>
<dbReference type="STRING" id="1122125.GCA_000423185_01490"/>
<keyword evidence="5 7" id="KW-1133">Transmembrane helix</keyword>
<keyword evidence="6 7" id="KW-0472">Membrane</keyword>
<accession>A0A211ZII6</accession>
<evidence type="ECO:0000256" key="7">
    <source>
        <dbReference type="RuleBase" id="RU363032"/>
    </source>
</evidence>
<protein>
    <submittedName>
        <fullName evidence="9">ABC transporter permease</fullName>
    </submittedName>
</protein>
<comment type="similarity">
    <text evidence="7">Belongs to the binding-protein-dependent transport system permease family.</text>
</comment>
<name>A0A211ZII6_9PROT</name>
<dbReference type="InterPro" id="IPR000515">
    <property type="entry name" value="MetI-like"/>
</dbReference>
<evidence type="ECO:0000256" key="4">
    <source>
        <dbReference type="ARBA" id="ARBA00022692"/>
    </source>
</evidence>
<dbReference type="AlphaFoldDB" id="A0A211ZII6"/>
<evidence type="ECO:0000313" key="9">
    <source>
        <dbReference type="EMBL" id="OWJ65053.1"/>
    </source>
</evidence>
<dbReference type="CDD" id="cd06261">
    <property type="entry name" value="TM_PBP2"/>
    <property type="match status" value="1"/>
</dbReference>
<feature type="transmembrane region" description="Helical" evidence="7">
    <location>
        <begin position="120"/>
        <end position="140"/>
    </location>
</feature>
<organism evidence="9 10">
    <name type="scientific">Inquilinus limosus</name>
    <dbReference type="NCBI Taxonomy" id="171674"/>
    <lineage>
        <taxon>Bacteria</taxon>
        <taxon>Pseudomonadati</taxon>
        <taxon>Pseudomonadota</taxon>
        <taxon>Alphaproteobacteria</taxon>
        <taxon>Rhodospirillales</taxon>
        <taxon>Rhodospirillaceae</taxon>
        <taxon>Inquilinus</taxon>
    </lineage>
</organism>
<reference evidence="10" key="1">
    <citation type="submission" date="2017-05" db="EMBL/GenBank/DDBJ databases">
        <authorList>
            <person name="Macchi M."/>
            <person name="Festa S."/>
            <person name="Coppotelli B.M."/>
            <person name="Morelli I.S."/>
        </authorList>
    </citation>
    <scope>NUCLEOTIDE SEQUENCE [LARGE SCALE GENOMIC DNA]</scope>
    <source>
        <strain evidence="10">I</strain>
    </source>
</reference>
<feature type="transmembrane region" description="Helical" evidence="7">
    <location>
        <begin position="66"/>
        <end position="84"/>
    </location>
</feature>
<keyword evidence="4 7" id="KW-0812">Transmembrane</keyword>
<sequence length="317" mass="33861">MSARVLRSLGWLVLAVILAAAVLWWIGDGGVFASGTAWIALPIVAAVAASWAALRGLSPVPGRAAGIAVPVLFGAMLLWLWQVLVTGFQVPQILLPAPSQIAARFAASTDTLWVDFVQTFIRSAIPGFLIGSGAGFLTAVAIDRSPFLQRGLLPLGSAVSAMPIVGIAPVMIMWFGFDWHSKAAVVVVMTFFPMLVNALAGLEAAGTMERDLMRSYAASYWQTLWKLRLPGALPFIFNALKLNATLALIGAIVAEFFGTPIYGMGFRISTEVARLNVDMVWATILVAAVAGSASYGLLALVERATTFWHPSMREAER</sequence>
<feature type="transmembrane region" description="Helical" evidence="7">
    <location>
        <begin position="9"/>
        <end position="26"/>
    </location>
</feature>
<dbReference type="RefSeq" id="WP_088153054.1">
    <property type="nucleotide sequence ID" value="NZ_NHON01000044.1"/>
</dbReference>
<evidence type="ECO:0000256" key="1">
    <source>
        <dbReference type="ARBA" id="ARBA00004651"/>
    </source>
</evidence>
<dbReference type="Pfam" id="PF00528">
    <property type="entry name" value="BPD_transp_1"/>
    <property type="match status" value="1"/>
</dbReference>
<evidence type="ECO:0000256" key="3">
    <source>
        <dbReference type="ARBA" id="ARBA00022475"/>
    </source>
</evidence>
<dbReference type="Gene3D" id="1.10.3720.10">
    <property type="entry name" value="MetI-like"/>
    <property type="match status" value="1"/>
</dbReference>
<feature type="transmembrane region" description="Helical" evidence="7">
    <location>
        <begin position="32"/>
        <end position="54"/>
    </location>
</feature>
<dbReference type="PANTHER" id="PTHR30151:SF20">
    <property type="entry name" value="ABC TRANSPORTER PERMEASE PROTEIN HI_0355-RELATED"/>
    <property type="match status" value="1"/>
</dbReference>
<evidence type="ECO:0000256" key="2">
    <source>
        <dbReference type="ARBA" id="ARBA00022448"/>
    </source>
</evidence>
<feature type="domain" description="ABC transmembrane type-1" evidence="8">
    <location>
        <begin position="117"/>
        <end position="302"/>
    </location>
</feature>
<comment type="caution">
    <text evidence="9">The sequence shown here is derived from an EMBL/GenBank/DDBJ whole genome shotgun (WGS) entry which is preliminary data.</text>
</comment>
<dbReference type="PANTHER" id="PTHR30151">
    <property type="entry name" value="ALKANE SULFONATE ABC TRANSPORTER-RELATED, MEMBRANE SUBUNIT"/>
    <property type="match status" value="1"/>
</dbReference>
<evidence type="ECO:0000256" key="5">
    <source>
        <dbReference type="ARBA" id="ARBA00022989"/>
    </source>
</evidence>
<keyword evidence="3" id="KW-1003">Cell membrane</keyword>
<dbReference type="GO" id="GO:0005886">
    <property type="term" value="C:plasma membrane"/>
    <property type="evidence" value="ECO:0007669"/>
    <property type="project" value="UniProtKB-SubCell"/>
</dbReference>
<dbReference type="InterPro" id="IPR035906">
    <property type="entry name" value="MetI-like_sf"/>
</dbReference>
<gene>
    <name evidence="9" type="ORF">BWR60_21445</name>
</gene>
<dbReference type="PROSITE" id="PS50928">
    <property type="entry name" value="ABC_TM1"/>
    <property type="match status" value="1"/>
</dbReference>
<evidence type="ECO:0000256" key="6">
    <source>
        <dbReference type="ARBA" id="ARBA00023136"/>
    </source>
</evidence>
<feature type="transmembrane region" description="Helical" evidence="7">
    <location>
        <begin position="152"/>
        <end position="177"/>
    </location>
</feature>
<feature type="transmembrane region" description="Helical" evidence="7">
    <location>
        <begin position="235"/>
        <end position="259"/>
    </location>
</feature>
<dbReference type="GO" id="GO:0055085">
    <property type="term" value="P:transmembrane transport"/>
    <property type="evidence" value="ECO:0007669"/>
    <property type="project" value="InterPro"/>
</dbReference>
<evidence type="ECO:0000313" key="10">
    <source>
        <dbReference type="Proteomes" id="UP000196655"/>
    </source>
</evidence>
<dbReference type="OrthoDB" id="9792509at2"/>
<comment type="subcellular location">
    <subcellularLocation>
        <location evidence="1 7">Cell membrane</location>
        <topology evidence="1 7">Multi-pass membrane protein</topology>
    </subcellularLocation>
</comment>
<dbReference type="Proteomes" id="UP000196655">
    <property type="component" value="Unassembled WGS sequence"/>
</dbReference>
<dbReference type="EMBL" id="NHON01000044">
    <property type="protein sequence ID" value="OWJ65053.1"/>
    <property type="molecule type" value="Genomic_DNA"/>
</dbReference>